<evidence type="ECO:0000313" key="1">
    <source>
        <dbReference type="EMBL" id="MBD3107541.1"/>
    </source>
</evidence>
<organism evidence="1 2">
    <name type="scientific">Peribacillus faecalis</name>
    <dbReference type="NCBI Taxonomy" id="2772559"/>
    <lineage>
        <taxon>Bacteria</taxon>
        <taxon>Bacillati</taxon>
        <taxon>Bacillota</taxon>
        <taxon>Bacilli</taxon>
        <taxon>Bacillales</taxon>
        <taxon>Bacillaceae</taxon>
        <taxon>Peribacillus</taxon>
    </lineage>
</organism>
<gene>
    <name evidence="1" type="ORF">IEO70_04110</name>
</gene>
<proteinExistence type="predicted"/>
<dbReference type="AlphaFoldDB" id="A0A927HAK3"/>
<comment type="caution">
    <text evidence="1">The sequence shown here is derived from an EMBL/GenBank/DDBJ whole genome shotgun (WGS) entry which is preliminary data.</text>
</comment>
<accession>A0A927HAK3</accession>
<sequence length="102" mass="11570">MAFKEVTFLAKVKLKNSTGVIKEVKVGFSWTTFFFGGWVALFRGQWGELIKWFLLNPITLGIWGLIQCWTANKKTVIAVIEKGYTPASEEDRALLVSREIIS</sequence>
<protein>
    <submittedName>
        <fullName evidence="1">Uncharacterized protein</fullName>
    </submittedName>
</protein>
<reference evidence="1" key="1">
    <citation type="submission" date="2020-09" db="EMBL/GenBank/DDBJ databases">
        <title>Bacillus faecalis sp. nov., a moderately halophilic bacterium isolated from cow faeces.</title>
        <authorList>
            <person name="Jiang L."/>
            <person name="Lee J."/>
        </authorList>
    </citation>
    <scope>NUCLEOTIDE SEQUENCE</scope>
    <source>
        <strain evidence="1">AGMB 02131</strain>
    </source>
</reference>
<name>A0A927HAK3_9BACI</name>
<dbReference type="Proteomes" id="UP000602076">
    <property type="component" value="Unassembled WGS sequence"/>
</dbReference>
<keyword evidence="2" id="KW-1185">Reference proteome</keyword>
<evidence type="ECO:0000313" key="2">
    <source>
        <dbReference type="Proteomes" id="UP000602076"/>
    </source>
</evidence>
<dbReference type="EMBL" id="JACXSI010000007">
    <property type="protein sequence ID" value="MBD3107541.1"/>
    <property type="molecule type" value="Genomic_DNA"/>
</dbReference>